<dbReference type="InterPro" id="IPR036390">
    <property type="entry name" value="WH_DNA-bd_sf"/>
</dbReference>
<evidence type="ECO:0000256" key="2">
    <source>
        <dbReference type="ARBA" id="ARBA00023125"/>
    </source>
</evidence>
<dbReference type="OrthoDB" id="769662at2"/>
<keyword evidence="6" id="KW-1185">Reference proteome</keyword>
<dbReference type="InterPro" id="IPR036388">
    <property type="entry name" value="WH-like_DNA-bd_sf"/>
</dbReference>
<name>A0A327X3U1_LARAB</name>
<evidence type="ECO:0000256" key="1">
    <source>
        <dbReference type="ARBA" id="ARBA00023015"/>
    </source>
</evidence>
<keyword evidence="1" id="KW-0805">Transcription regulation</keyword>
<proteinExistence type="predicted"/>
<sequence>MENTAIEPEHSESACKGTLRPIRDALDILNGKWKLPIIVALTFGEKRFSEIAKEIDGITDRMLSKELQDLVTNGLVKRTVEETFPVKVTYSLTPHSKSLDDVIESLRKWGILHKSYLVNRDK</sequence>
<dbReference type="SUPFAM" id="SSF46785">
    <property type="entry name" value="Winged helix' DNA-binding domain"/>
    <property type="match status" value="1"/>
</dbReference>
<gene>
    <name evidence="5" type="ORF">LX87_02511</name>
</gene>
<keyword evidence="3" id="KW-0804">Transcription</keyword>
<dbReference type="RefSeq" id="WP_111628585.1">
    <property type="nucleotide sequence ID" value="NZ_QLMC01000003.1"/>
</dbReference>
<dbReference type="PANTHER" id="PTHR33204">
    <property type="entry name" value="TRANSCRIPTIONAL REGULATOR, MARR FAMILY"/>
    <property type="match status" value="1"/>
</dbReference>
<organism evidence="5 6">
    <name type="scientific">Larkinella arboricola</name>
    <dbReference type="NCBI Taxonomy" id="643671"/>
    <lineage>
        <taxon>Bacteria</taxon>
        <taxon>Pseudomonadati</taxon>
        <taxon>Bacteroidota</taxon>
        <taxon>Cytophagia</taxon>
        <taxon>Cytophagales</taxon>
        <taxon>Spirosomataceae</taxon>
        <taxon>Larkinella</taxon>
    </lineage>
</organism>
<dbReference type="AlphaFoldDB" id="A0A327X3U1"/>
<comment type="caution">
    <text evidence="5">The sequence shown here is derived from an EMBL/GenBank/DDBJ whole genome shotgun (WGS) entry which is preliminary data.</text>
</comment>
<dbReference type="Proteomes" id="UP000248790">
    <property type="component" value="Unassembled WGS sequence"/>
</dbReference>
<dbReference type="Pfam" id="PF01638">
    <property type="entry name" value="HxlR"/>
    <property type="match status" value="1"/>
</dbReference>
<evidence type="ECO:0000256" key="3">
    <source>
        <dbReference type="ARBA" id="ARBA00023163"/>
    </source>
</evidence>
<dbReference type="Gene3D" id="1.10.10.10">
    <property type="entry name" value="Winged helix-like DNA-binding domain superfamily/Winged helix DNA-binding domain"/>
    <property type="match status" value="1"/>
</dbReference>
<dbReference type="PROSITE" id="PS51118">
    <property type="entry name" value="HTH_HXLR"/>
    <property type="match status" value="1"/>
</dbReference>
<feature type="domain" description="HTH hxlR-type" evidence="4">
    <location>
        <begin position="15"/>
        <end position="118"/>
    </location>
</feature>
<dbReference type="EMBL" id="QLMC01000003">
    <property type="protein sequence ID" value="RAJ97608.1"/>
    <property type="molecule type" value="Genomic_DNA"/>
</dbReference>
<evidence type="ECO:0000313" key="5">
    <source>
        <dbReference type="EMBL" id="RAJ97608.1"/>
    </source>
</evidence>
<accession>A0A327X3U1</accession>
<evidence type="ECO:0000313" key="6">
    <source>
        <dbReference type="Proteomes" id="UP000248790"/>
    </source>
</evidence>
<evidence type="ECO:0000259" key="4">
    <source>
        <dbReference type="PROSITE" id="PS51118"/>
    </source>
</evidence>
<protein>
    <submittedName>
        <fullName evidence="5">HxlR family transcriptional regulator</fullName>
    </submittedName>
</protein>
<dbReference type="InterPro" id="IPR002577">
    <property type="entry name" value="HTH_HxlR"/>
</dbReference>
<keyword evidence="2" id="KW-0238">DNA-binding</keyword>
<dbReference type="GO" id="GO:0003677">
    <property type="term" value="F:DNA binding"/>
    <property type="evidence" value="ECO:0007669"/>
    <property type="project" value="UniProtKB-KW"/>
</dbReference>
<reference evidence="5 6" key="1">
    <citation type="submission" date="2018-06" db="EMBL/GenBank/DDBJ databases">
        <title>Genomic Encyclopedia of Archaeal and Bacterial Type Strains, Phase II (KMG-II): from individual species to whole genera.</title>
        <authorList>
            <person name="Goeker M."/>
        </authorList>
    </citation>
    <scope>NUCLEOTIDE SEQUENCE [LARGE SCALE GENOMIC DNA]</scope>
    <source>
        <strain evidence="5 6">DSM 21851</strain>
    </source>
</reference>